<evidence type="ECO:0000256" key="1">
    <source>
        <dbReference type="SAM" id="MobiDB-lite"/>
    </source>
</evidence>
<feature type="region of interest" description="Disordered" evidence="1">
    <location>
        <begin position="32"/>
        <end position="106"/>
    </location>
</feature>
<dbReference type="AlphaFoldDB" id="A0A4C1XW27"/>
<protein>
    <submittedName>
        <fullName evidence="2">Uncharacterized protein</fullName>
    </submittedName>
</protein>
<accession>A0A4C1XW27</accession>
<reference evidence="2 3" key="1">
    <citation type="journal article" date="2019" name="Commun. Biol.">
        <title>The bagworm genome reveals a unique fibroin gene that provides high tensile strength.</title>
        <authorList>
            <person name="Kono N."/>
            <person name="Nakamura H."/>
            <person name="Ohtoshi R."/>
            <person name="Tomita M."/>
            <person name="Numata K."/>
            <person name="Arakawa K."/>
        </authorList>
    </citation>
    <scope>NUCLEOTIDE SEQUENCE [LARGE SCALE GENOMIC DNA]</scope>
</reference>
<evidence type="ECO:0000313" key="3">
    <source>
        <dbReference type="Proteomes" id="UP000299102"/>
    </source>
</evidence>
<evidence type="ECO:0000313" key="2">
    <source>
        <dbReference type="EMBL" id="GBP66469.1"/>
    </source>
</evidence>
<feature type="compositionally biased region" description="Basic and acidic residues" evidence="1">
    <location>
        <begin position="42"/>
        <end position="59"/>
    </location>
</feature>
<feature type="region of interest" description="Disordered" evidence="1">
    <location>
        <begin position="150"/>
        <end position="187"/>
    </location>
</feature>
<sequence length="187" mass="20315">MDRYYNKVIDVLKTNATCACYVNILNSLGISARRGRSPPEAGRPRGVHERLRPVTEKANARPPPGPLLSLAHAPVAGQKDPYAKSSAGRPATRGRRNRASSGLAAAPRRSRSIAISRFAVPCFVAFLMDALSSGVEAKEQLQLQNNEYYNDQRKHRIGRGDVDSEDMERSEFTASTPGGVTVPPSLS</sequence>
<name>A0A4C1XW27_EUMVA</name>
<organism evidence="2 3">
    <name type="scientific">Eumeta variegata</name>
    <name type="common">Bagworm moth</name>
    <name type="synonym">Eumeta japonica</name>
    <dbReference type="NCBI Taxonomy" id="151549"/>
    <lineage>
        <taxon>Eukaryota</taxon>
        <taxon>Metazoa</taxon>
        <taxon>Ecdysozoa</taxon>
        <taxon>Arthropoda</taxon>
        <taxon>Hexapoda</taxon>
        <taxon>Insecta</taxon>
        <taxon>Pterygota</taxon>
        <taxon>Neoptera</taxon>
        <taxon>Endopterygota</taxon>
        <taxon>Lepidoptera</taxon>
        <taxon>Glossata</taxon>
        <taxon>Ditrysia</taxon>
        <taxon>Tineoidea</taxon>
        <taxon>Psychidae</taxon>
        <taxon>Oiketicinae</taxon>
        <taxon>Eumeta</taxon>
    </lineage>
</organism>
<feature type="compositionally biased region" description="Basic and acidic residues" evidence="1">
    <location>
        <begin position="158"/>
        <end position="171"/>
    </location>
</feature>
<dbReference type="EMBL" id="BGZK01000957">
    <property type="protein sequence ID" value="GBP66469.1"/>
    <property type="molecule type" value="Genomic_DNA"/>
</dbReference>
<gene>
    <name evidence="2" type="ORF">EVAR_51455_1</name>
</gene>
<keyword evidence="3" id="KW-1185">Reference proteome</keyword>
<comment type="caution">
    <text evidence="2">The sequence shown here is derived from an EMBL/GenBank/DDBJ whole genome shotgun (WGS) entry which is preliminary data.</text>
</comment>
<dbReference type="Proteomes" id="UP000299102">
    <property type="component" value="Unassembled WGS sequence"/>
</dbReference>
<proteinExistence type="predicted"/>